<proteinExistence type="predicted"/>
<feature type="chain" id="PRO_5040176215" evidence="1">
    <location>
        <begin position="19"/>
        <end position="233"/>
    </location>
</feature>
<gene>
    <name evidence="2" type="ORF">EAE97_002687</name>
</gene>
<name>A0A9P5IU05_9HELO</name>
<sequence>MSRIFLAAFSLLSLAVHAYPQNITSAGEEVKAVYISNWTSSDAANLSNLEWIDITKDPSRANRIGDDHCMIVKEVTVTTDSRGTWWTDWCRVGGLETNRRGDSIGISQSQQQSTTLHAGITITTPMISSLKATIGYTVTNTVGWGKNIGCENQDGVRHGLWLQENLGWAWQTITESFSQTGPSWCSRAPAPYVYRAQVNWPDPNKYGSREIHYICEWDSVGGRLCNFWDPHHI</sequence>
<feature type="signal peptide" evidence="1">
    <location>
        <begin position="1"/>
        <end position="18"/>
    </location>
</feature>
<protein>
    <submittedName>
        <fullName evidence="2">Uncharacterized protein</fullName>
    </submittedName>
</protein>
<comment type="caution">
    <text evidence="2">The sequence shown here is derived from an EMBL/GenBank/DDBJ whole genome shotgun (WGS) entry which is preliminary data.</text>
</comment>
<evidence type="ECO:0000256" key="1">
    <source>
        <dbReference type="SAM" id="SignalP"/>
    </source>
</evidence>
<dbReference type="Proteomes" id="UP000710849">
    <property type="component" value="Unassembled WGS sequence"/>
</dbReference>
<dbReference type="AlphaFoldDB" id="A0A9P5IU05"/>
<organism evidence="2 3">
    <name type="scientific">Botrytis byssoidea</name>
    <dbReference type="NCBI Taxonomy" id="139641"/>
    <lineage>
        <taxon>Eukaryota</taxon>
        <taxon>Fungi</taxon>
        <taxon>Dikarya</taxon>
        <taxon>Ascomycota</taxon>
        <taxon>Pezizomycotina</taxon>
        <taxon>Leotiomycetes</taxon>
        <taxon>Helotiales</taxon>
        <taxon>Sclerotiniaceae</taxon>
        <taxon>Botrytis</taxon>
    </lineage>
</organism>
<keyword evidence="1" id="KW-0732">Signal</keyword>
<dbReference type="GeneID" id="62146276"/>
<evidence type="ECO:0000313" key="3">
    <source>
        <dbReference type="Proteomes" id="UP000710849"/>
    </source>
</evidence>
<dbReference type="EMBL" id="RCSW01000004">
    <property type="protein sequence ID" value="KAF7951136.1"/>
    <property type="molecule type" value="Genomic_DNA"/>
</dbReference>
<keyword evidence="3" id="KW-1185">Reference proteome</keyword>
<accession>A0A9P5IU05</accession>
<evidence type="ECO:0000313" key="2">
    <source>
        <dbReference type="EMBL" id="KAF7951136.1"/>
    </source>
</evidence>
<reference evidence="2 3" key="1">
    <citation type="journal article" date="2020" name="Genome Biol. Evol.">
        <title>Comparative genomics of Sclerotiniaceae.</title>
        <authorList>
            <person name="Valero Jimenez C.A."/>
            <person name="Steentjes M."/>
            <person name="Scholten O.E."/>
            <person name="Van Kan J.A.L."/>
        </authorList>
    </citation>
    <scope>NUCLEOTIDE SEQUENCE [LARGE SCALE GENOMIC DNA]</scope>
    <source>
        <strain evidence="2 3">MUCL 94</strain>
    </source>
</reference>
<dbReference type="RefSeq" id="XP_038736405.1">
    <property type="nucleotide sequence ID" value="XM_038873199.1"/>
</dbReference>